<dbReference type="InterPro" id="IPR029063">
    <property type="entry name" value="SAM-dependent_MTases_sf"/>
</dbReference>
<dbReference type="Gene3D" id="3.40.50.150">
    <property type="entry name" value="Vaccinia Virus protein VP39"/>
    <property type="match status" value="1"/>
</dbReference>
<reference evidence="2 3" key="1">
    <citation type="journal article" date="2016" name="Nat. Commun.">
        <title>Thousands of microbial genomes shed light on interconnected biogeochemical processes in an aquifer system.</title>
        <authorList>
            <person name="Anantharaman K."/>
            <person name="Brown C.T."/>
            <person name="Hug L.A."/>
            <person name="Sharon I."/>
            <person name="Castelle C.J."/>
            <person name="Probst A.J."/>
            <person name="Thomas B.C."/>
            <person name="Singh A."/>
            <person name="Wilkins M.J."/>
            <person name="Karaoz U."/>
            <person name="Brodie E.L."/>
            <person name="Williams K.H."/>
            <person name="Hubbard S.S."/>
            <person name="Banfield J.F."/>
        </authorList>
    </citation>
    <scope>NUCLEOTIDE SEQUENCE [LARGE SCALE GENOMIC DNA]</scope>
</reference>
<dbReference type="InterPro" id="IPR050508">
    <property type="entry name" value="Methyltransf_Superfamily"/>
</dbReference>
<dbReference type="PANTHER" id="PTHR42912:SF80">
    <property type="entry name" value="METHYLTRANSFERASE DOMAIN-CONTAINING PROTEIN"/>
    <property type="match status" value="1"/>
</dbReference>
<dbReference type="SUPFAM" id="SSF53335">
    <property type="entry name" value="S-adenosyl-L-methionine-dependent methyltransferases"/>
    <property type="match status" value="1"/>
</dbReference>
<dbReference type="CDD" id="cd02440">
    <property type="entry name" value="AdoMet_MTases"/>
    <property type="match status" value="1"/>
</dbReference>
<name>A0A1G2MIQ5_9BACT</name>
<dbReference type="InterPro" id="IPR041698">
    <property type="entry name" value="Methyltransf_25"/>
</dbReference>
<proteinExistence type="predicted"/>
<organism evidence="2 3">
    <name type="scientific">Candidatus Taylorbacteria bacterium RIFCSPHIGHO2_02_FULL_43_32b</name>
    <dbReference type="NCBI Taxonomy" id="1802306"/>
    <lineage>
        <taxon>Bacteria</taxon>
        <taxon>Candidatus Tayloriibacteriota</taxon>
    </lineage>
</organism>
<dbReference type="Proteomes" id="UP000177130">
    <property type="component" value="Unassembled WGS sequence"/>
</dbReference>
<dbReference type="PANTHER" id="PTHR42912">
    <property type="entry name" value="METHYLTRANSFERASE"/>
    <property type="match status" value="1"/>
</dbReference>
<evidence type="ECO:0000313" key="2">
    <source>
        <dbReference type="EMBL" id="OHA23753.1"/>
    </source>
</evidence>
<dbReference type="Pfam" id="PF13649">
    <property type="entry name" value="Methyltransf_25"/>
    <property type="match status" value="1"/>
</dbReference>
<evidence type="ECO:0000259" key="1">
    <source>
        <dbReference type="Pfam" id="PF13649"/>
    </source>
</evidence>
<dbReference type="STRING" id="1802306.A3C72_02485"/>
<accession>A0A1G2MIQ5</accession>
<comment type="caution">
    <text evidence="2">The sequence shown here is derived from an EMBL/GenBank/DDBJ whole genome shotgun (WGS) entry which is preliminary data.</text>
</comment>
<dbReference type="GO" id="GO:0008168">
    <property type="term" value="F:methyltransferase activity"/>
    <property type="evidence" value="ECO:0007669"/>
    <property type="project" value="TreeGrafter"/>
</dbReference>
<gene>
    <name evidence="2" type="ORF">A3C72_02485</name>
</gene>
<evidence type="ECO:0000313" key="3">
    <source>
        <dbReference type="Proteomes" id="UP000177130"/>
    </source>
</evidence>
<dbReference type="AlphaFoldDB" id="A0A1G2MIQ5"/>
<dbReference type="EMBL" id="MHRK01000027">
    <property type="protein sequence ID" value="OHA23753.1"/>
    <property type="molecule type" value="Genomic_DNA"/>
</dbReference>
<feature type="domain" description="Methyltransferase" evidence="1">
    <location>
        <begin position="32"/>
        <end position="126"/>
    </location>
</feature>
<sequence>MTYSLRSYFSGLFLVYRKALSLIELKSGQSLLDLGCGSGTMLFKICESAPKNAVLYGIDPDPLAIEAAKQRLKGKNVALKIAYGSDLPFLNESLDFIVSTLAFHHMSPEEKIRTLAEIARVLKPGGTILISDLGRPRGVVGSFLYKLSKKHAYTDKNMDIVEQNMRLNGFLNLEISRTLFWIEHIKAKKRNLNK</sequence>
<protein>
    <recommendedName>
        <fullName evidence="1">Methyltransferase domain-containing protein</fullName>
    </recommendedName>
</protein>